<reference evidence="1 2" key="1">
    <citation type="submission" date="2024-02" db="EMBL/GenBank/DDBJ databases">
        <title>Deinococcus caeni NBRC 101312.</title>
        <authorList>
            <person name="Ichikawa N."/>
            <person name="Katano-Makiyama Y."/>
            <person name="Hidaka K."/>
        </authorList>
    </citation>
    <scope>NUCLEOTIDE SEQUENCE [LARGE SCALE GENOMIC DNA]</scope>
    <source>
        <strain evidence="1 2">NBRC 101312</strain>
    </source>
</reference>
<dbReference type="Proteomes" id="UP001423409">
    <property type="component" value="Unassembled WGS sequence"/>
</dbReference>
<proteinExistence type="predicted"/>
<gene>
    <name evidence="1" type="ORF">Dcae01_00440</name>
</gene>
<comment type="caution">
    <text evidence="1">The sequence shown here is derived from an EMBL/GenBank/DDBJ whole genome shotgun (WGS) entry which is preliminary data.</text>
</comment>
<evidence type="ECO:0000313" key="2">
    <source>
        <dbReference type="Proteomes" id="UP001423409"/>
    </source>
</evidence>
<keyword evidence="2" id="KW-1185">Reference proteome</keyword>
<protein>
    <submittedName>
        <fullName evidence="1">Uncharacterized protein</fullName>
    </submittedName>
</protein>
<sequence>MELLLLSALMGIALLAVLMFWRSRRAPAPPTGDADLRAAPREAPSALEQQVLARLGGDGARLERLLDLVRQQHPQLPREGLLAQLQAQMNENAS</sequence>
<dbReference type="RefSeq" id="WP_345441359.1">
    <property type="nucleotide sequence ID" value="NZ_BAABQU010000004.1"/>
</dbReference>
<evidence type="ECO:0000313" key="1">
    <source>
        <dbReference type="EMBL" id="GAA5438945.1"/>
    </source>
</evidence>
<name>A0ABP9UB27_9DEIO</name>
<accession>A0ABP9UB27</accession>
<organism evidence="1 2">
    <name type="scientific">Deinococcus caeni</name>
    <dbReference type="NCBI Taxonomy" id="569127"/>
    <lineage>
        <taxon>Bacteria</taxon>
        <taxon>Thermotogati</taxon>
        <taxon>Deinococcota</taxon>
        <taxon>Deinococci</taxon>
        <taxon>Deinococcales</taxon>
        <taxon>Deinococcaceae</taxon>
        <taxon>Deinococcus</taxon>
    </lineage>
</organism>
<dbReference type="EMBL" id="BAABQU010000004">
    <property type="protein sequence ID" value="GAA5438945.1"/>
    <property type="molecule type" value="Genomic_DNA"/>
</dbReference>